<protein>
    <recommendedName>
        <fullName evidence="3">Rhamnan synthesis protein F</fullName>
    </recommendedName>
</protein>
<dbReference type="Pfam" id="PF05045">
    <property type="entry name" value="RgpF"/>
    <property type="match status" value="1"/>
</dbReference>
<name>A0AAJ4TB40_AGRTU</name>
<gene>
    <name evidence="1" type="ORF">G6M86_15100</name>
</gene>
<proteinExistence type="predicted"/>
<dbReference type="InterPro" id="IPR007739">
    <property type="entry name" value="RgpF"/>
</dbReference>
<accession>A0AAJ4TB40</accession>
<dbReference type="EMBL" id="CP049217">
    <property type="protein sequence ID" value="QTG14639.1"/>
    <property type="molecule type" value="Genomic_DNA"/>
</dbReference>
<evidence type="ECO:0000313" key="1">
    <source>
        <dbReference type="EMBL" id="QTG14639.1"/>
    </source>
</evidence>
<dbReference type="Proteomes" id="UP000663946">
    <property type="component" value="Chromosome 2"/>
</dbReference>
<evidence type="ECO:0008006" key="3">
    <source>
        <dbReference type="Google" id="ProtNLM"/>
    </source>
</evidence>
<evidence type="ECO:0000313" key="2">
    <source>
        <dbReference type="Proteomes" id="UP000663946"/>
    </source>
</evidence>
<dbReference type="RefSeq" id="WP_333722030.1">
    <property type="nucleotide sequence ID" value="NZ_CP049217.1"/>
</dbReference>
<dbReference type="AlphaFoldDB" id="A0AAJ4TB40"/>
<sequence>MRKRLCRALKFLKITKTLYFDTFFSGYSSGFFSTVGAWVYGRRTDNWRCSTSPFFDGLYYYKANPDVAAAELEPIAHYLEYGRKELRSPSRYFDAEGFAEAYPEYKNKKLDLAEVCLRLYGSYAWKVDGLVAPTLSVDRGNATKRFSSCELKSLFKQWRVYQAHFDAKFYLREYPEVASNPVDAFVHYMHRGFTEDRQPRSDLDGYMYRKHHGLPRNQNPLRHYVDNLKDGAKPRTLEDRWILPPALTACDNALRLCIHLHCYHLELLEEVAIRLSYITFPFSLVVTVCSEDDFSKAEALLGNLNNSRSTRIQVCQNRGRDIAPFLIDTSQIWRDYDFVLHIHTKKSPHISWGDNWRRYLLDQTIGQNQLLESIVEYFRQNPDVGFMYPENYPMIRHFTEEERNIEKIRMTANLLRLSSDFIGITEFPAGSMAFYRVSALSSLLDSEVIEQVFEEECGQLDGTGAHALERLIPEAVRQAGFRGRSYFWTT</sequence>
<reference evidence="1" key="1">
    <citation type="submission" date="2020-02" db="EMBL/GenBank/DDBJ databases">
        <title>Unexpected conservation and global transmission of agrobacterial virulence plasmids.</title>
        <authorList>
            <person name="Weisberg A.J."/>
            <person name="Davis E.W. II"/>
            <person name="Tabima J.R."/>
            <person name="Belcher M.S."/>
            <person name="Miller M."/>
            <person name="Kuo C.-H."/>
            <person name="Loper J.E."/>
            <person name="Grunwald N.J."/>
            <person name="Putnam M.L."/>
            <person name="Chang J.H."/>
        </authorList>
    </citation>
    <scope>NUCLEOTIDE SEQUENCE</scope>
    <source>
        <strain evidence="1">Q15/94</strain>
    </source>
</reference>
<organism evidence="1 2">
    <name type="scientific">Agrobacterium tumefaciens</name>
    <dbReference type="NCBI Taxonomy" id="358"/>
    <lineage>
        <taxon>Bacteria</taxon>
        <taxon>Pseudomonadati</taxon>
        <taxon>Pseudomonadota</taxon>
        <taxon>Alphaproteobacteria</taxon>
        <taxon>Hyphomicrobiales</taxon>
        <taxon>Rhizobiaceae</taxon>
        <taxon>Rhizobium/Agrobacterium group</taxon>
        <taxon>Agrobacterium</taxon>
        <taxon>Agrobacterium tumefaciens complex</taxon>
    </lineage>
</organism>